<name>A0A7W8H9A4_9FIRM</name>
<reference evidence="1 2" key="1">
    <citation type="submission" date="2020-08" db="EMBL/GenBank/DDBJ databases">
        <title>Genomic Encyclopedia of Type Strains, Phase IV (KMG-IV): sequencing the most valuable type-strain genomes for metagenomic binning, comparative biology and taxonomic classification.</title>
        <authorList>
            <person name="Goeker M."/>
        </authorList>
    </citation>
    <scope>NUCLEOTIDE SEQUENCE [LARGE SCALE GENOMIC DNA]</scope>
    <source>
        <strain evidence="1 2">DSM 106146</strain>
    </source>
</reference>
<gene>
    <name evidence="1" type="ORF">HNP82_001380</name>
</gene>
<accession>A0A7W8H9A4</accession>
<evidence type="ECO:0000313" key="1">
    <source>
        <dbReference type="EMBL" id="MBB5264269.1"/>
    </source>
</evidence>
<dbReference type="RefSeq" id="WP_183772792.1">
    <property type="nucleotide sequence ID" value="NZ_JACHFW010000004.1"/>
</dbReference>
<protein>
    <submittedName>
        <fullName evidence="1">Uncharacterized protein</fullName>
    </submittedName>
</protein>
<evidence type="ECO:0000313" key="2">
    <source>
        <dbReference type="Proteomes" id="UP000543642"/>
    </source>
</evidence>
<dbReference type="EMBL" id="JACHFW010000004">
    <property type="protein sequence ID" value="MBB5264269.1"/>
    <property type="molecule type" value="Genomic_DNA"/>
</dbReference>
<organism evidence="1 2">
    <name type="scientific">Catenibacillus scindens</name>
    <dbReference type="NCBI Taxonomy" id="673271"/>
    <lineage>
        <taxon>Bacteria</taxon>
        <taxon>Bacillati</taxon>
        <taxon>Bacillota</taxon>
        <taxon>Clostridia</taxon>
        <taxon>Lachnospirales</taxon>
        <taxon>Lachnospiraceae</taxon>
        <taxon>Catenibacillus</taxon>
    </lineage>
</organism>
<dbReference type="Proteomes" id="UP000543642">
    <property type="component" value="Unassembled WGS sequence"/>
</dbReference>
<sequence length="151" mass="17444">MANKKNQKIKNTSKKISGVKKNTKKILEYYYMTPEDTTAKDISLNITVLPEEKIEVWPQLDLLEVVMDNDSLIFQNGQECFMDPLDLEYIKDHQVKSIYQISFEQGDIDLVRKVMREVLEKKGGMVCSDTDDFEPLYTCENIGQLGAEPDR</sequence>
<keyword evidence="2" id="KW-1185">Reference proteome</keyword>
<dbReference type="AlphaFoldDB" id="A0A7W8H9A4"/>
<comment type="caution">
    <text evidence="1">The sequence shown here is derived from an EMBL/GenBank/DDBJ whole genome shotgun (WGS) entry which is preliminary data.</text>
</comment>
<proteinExistence type="predicted"/>